<proteinExistence type="predicted"/>
<dbReference type="KEGG" id="ccb:Clocel_1475"/>
<dbReference type="STRING" id="573061.Clocel_1475"/>
<dbReference type="Gene3D" id="1.20.1260.120">
    <property type="entry name" value="Protein of unknown function DUF2935"/>
    <property type="match status" value="1"/>
</dbReference>
<evidence type="ECO:0000313" key="2">
    <source>
        <dbReference type="Proteomes" id="UP000002730"/>
    </source>
</evidence>
<accession>D9SW82</accession>
<dbReference type="Pfam" id="PF11155">
    <property type="entry name" value="DUF2935"/>
    <property type="match status" value="2"/>
</dbReference>
<sequence length="305" mass="35381">MLGKEDFIRQSLELNLFFMRIMKEHSFFLEAGFTPRDADLAKEGDNFKDIFTKLLAEAISLSNGIISPMVKNSGELFTKYTVSAERASEFYTGIKLNTNITKEEEEIDARCDYRVSRELEAAVRNLNTRAMKAVRALINYKTEILDGMLSCKLFTVNYPLLIDHVRREAMLYYNMLYRLQKGIEIDMAREAVEQQRFWNRIMAEHAKFIRGFLDPTEETLIMTANNFAKEFDQLTAESIKLNDCISDVVEEDLQATKKIRNFKSQATEGLLDCKIRSIILPLLGDHTLREANHYLRLLKIFSKRV</sequence>
<evidence type="ECO:0000313" key="1">
    <source>
        <dbReference type="EMBL" id="ADL51226.1"/>
    </source>
</evidence>
<dbReference type="HOGENOM" id="CLU_073785_0_1_9"/>
<reference evidence="1 2" key="1">
    <citation type="submission" date="2010-08" db="EMBL/GenBank/DDBJ databases">
        <title>Complete sequence of Clostridium cellulovorans 743B.</title>
        <authorList>
            <consortium name="US DOE Joint Genome Institute"/>
            <person name="Lucas S."/>
            <person name="Copeland A."/>
            <person name="Lapidus A."/>
            <person name="Cheng J.-F."/>
            <person name="Bruce D."/>
            <person name="Goodwin L."/>
            <person name="Pitluck S."/>
            <person name="Chertkov O."/>
            <person name="Detter J.C."/>
            <person name="Han C."/>
            <person name="Tapia R."/>
            <person name="Land M."/>
            <person name="Hauser L."/>
            <person name="Chang Y.-J."/>
            <person name="Jeffries C."/>
            <person name="Kyrpides N."/>
            <person name="Ivanova N."/>
            <person name="Mikhailova N."/>
            <person name="Hemme C.L."/>
            <person name="Woyke T."/>
        </authorList>
    </citation>
    <scope>NUCLEOTIDE SEQUENCE [LARGE SCALE GENOMIC DNA]</scope>
    <source>
        <strain evidence="2">ATCC 35296 / DSM 3052 / OCM 3 / 743B</strain>
    </source>
</reference>
<dbReference type="RefSeq" id="WP_010075906.1">
    <property type="nucleotide sequence ID" value="NC_014393.1"/>
</dbReference>
<dbReference type="SUPFAM" id="SSF158430">
    <property type="entry name" value="Bacillus cereus metalloprotein-like"/>
    <property type="match status" value="2"/>
</dbReference>
<dbReference type="AlphaFoldDB" id="D9SW82"/>
<name>D9SW82_CLOC7</name>
<dbReference type="OrthoDB" id="1633927at2"/>
<dbReference type="InterPro" id="IPR021328">
    <property type="entry name" value="CotB-like"/>
</dbReference>
<keyword evidence="2" id="KW-1185">Reference proteome</keyword>
<dbReference type="EMBL" id="CP002160">
    <property type="protein sequence ID" value="ADL51226.1"/>
    <property type="molecule type" value="Genomic_DNA"/>
</dbReference>
<protein>
    <recommendedName>
        <fullName evidence="3">DUF2935 domain-containing protein</fullName>
    </recommendedName>
</protein>
<organism evidence="1 2">
    <name type="scientific">Clostridium cellulovorans (strain ATCC 35296 / DSM 3052 / OCM 3 / 743B)</name>
    <dbReference type="NCBI Taxonomy" id="573061"/>
    <lineage>
        <taxon>Bacteria</taxon>
        <taxon>Bacillati</taxon>
        <taxon>Bacillota</taxon>
        <taxon>Clostridia</taxon>
        <taxon>Eubacteriales</taxon>
        <taxon>Clostridiaceae</taxon>
        <taxon>Clostridium</taxon>
    </lineage>
</organism>
<dbReference type="Proteomes" id="UP000002730">
    <property type="component" value="Chromosome"/>
</dbReference>
<dbReference type="eggNOG" id="ENOG502Z8AB">
    <property type="taxonomic scope" value="Bacteria"/>
</dbReference>
<gene>
    <name evidence="1" type="ordered locus">Clocel_1475</name>
</gene>
<evidence type="ECO:0008006" key="3">
    <source>
        <dbReference type="Google" id="ProtNLM"/>
    </source>
</evidence>